<sequence>MTQTANLGKRKKGLDRMKTAMERTGMADSPLFLSLIGN</sequence>
<dbReference type="Proteomes" id="UP000189660">
    <property type="component" value="Chromosome"/>
</dbReference>
<reference evidence="1 2" key="1">
    <citation type="submission" date="2016-11" db="EMBL/GenBank/DDBJ databases">
        <title>Comparative genomics of Bartonella apis.</title>
        <authorList>
            <person name="Engel P."/>
        </authorList>
    </citation>
    <scope>NUCLEOTIDE SEQUENCE [LARGE SCALE GENOMIC DNA]</scope>
    <source>
        <strain evidence="1 2">BBC0178</strain>
    </source>
</reference>
<evidence type="ECO:0000313" key="2">
    <source>
        <dbReference type="Proteomes" id="UP000189660"/>
    </source>
</evidence>
<dbReference type="KEGG" id="bapa:BBC0178_018680"/>
<proteinExistence type="predicted"/>
<keyword evidence="2" id="KW-1185">Reference proteome</keyword>
<organism evidence="1 2">
    <name type="scientific">Bartonella apihabitans</name>
    <dbReference type="NCBI Taxonomy" id="2750929"/>
    <lineage>
        <taxon>Bacteria</taxon>
        <taxon>Pseudomonadati</taxon>
        <taxon>Pseudomonadota</taxon>
        <taxon>Alphaproteobacteria</taxon>
        <taxon>Hyphomicrobiales</taxon>
        <taxon>Bartonellaceae</taxon>
        <taxon>Bartonella</taxon>
    </lineage>
</organism>
<dbReference type="EMBL" id="CP015820">
    <property type="protein sequence ID" value="AQT43318.1"/>
    <property type="molecule type" value="Genomic_DNA"/>
</dbReference>
<protein>
    <submittedName>
        <fullName evidence="1">Uncharacterized protein</fullName>
    </submittedName>
</protein>
<accession>A0A1U9MDC4</accession>
<gene>
    <name evidence="1" type="ORF">BBC0178_018680</name>
</gene>
<dbReference type="AlphaFoldDB" id="A0A1U9MDC4"/>
<evidence type="ECO:0000313" key="1">
    <source>
        <dbReference type="EMBL" id="AQT43318.1"/>
    </source>
</evidence>
<name>A0A1U9MDC4_9HYPH</name>